<dbReference type="RefSeq" id="WP_182543741.1">
    <property type="nucleotide sequence ID" value="NZ_JACGWZ010000002.1"/>
</dbReference>
<feature type="transmembrane region" description="Helical" evidence="1">
    <location>
        <begin position="184"/>
        <end position="204"/>
    </location>
</feature>
<gene>
    <name evidence="2" type="ORF">FHX42_001805</name>
</gene>
<keyword evidence="1" id="KW-0812">Transmembrane</keyword>
<feature type="transmembrane region" description="Helical" evidence="1">
    <location>
        <begin position="210"/>
        <end position="232"/>
    </location>
</feature>
<evidence type="ECO:0000313" key="2">
    <source>
        <dbReference type="EMBL" id="MBA8824458.1"/>
    </source>
</evidence>
<comment type="caution">
    <text evidence="2">The sequence shown here is derived from an EMBL/GenBank/DDBJ whole genome shotgun (WGS) entry which is preliminary data.</text>
</comment>
<dbReference type="AlphaFoldDB" id="A0A839E0F6"/>
<proteinExistence type="predicted"/>
<keyword evidence="1" id="KW-1133">Transmembrane helix</keyword>
<sequence>MTLTTREHHRAGEHAWALGTAGLLLGMCAAAGAAQLWKLLIIAVASCLSMIAGAVLGRRAIANSHVLTWANGATAGAMVTSACAFLLPMAITQDPKLGGFGTATGVLVGFALHNADRLSTRTTPDDCVVRLTIHAVTAGLVIGAVYASMPNAGVLLGLSIVSHKGPAGYAAARSLRRAGEPVTPVVLPACGVGISSIAVGLLGWSPPTSVTAVVFGVAAGLFLHVALDFLAHLERTPEPSGGRLSTHATASTLTGGAVVVFAWMLTGA</sequence>
<evidence type="ECO:0000313" key="3">
    <source>
        <dbReference type="Proteomes" id="UP000569329"/>
    </source>
</evidence>
<feature type="transmembrane region" description="Helical" evidence="1">
    <location>
        <begin position="39"/>
        <end position="57"/>
    </location>
</feature>
<dbReference type="Proteomes" id="UP000569329">
    <property type="component" value="Unassembled WGS sequence"/>
</dbReference>
<name>A0A839E0F6_9PSEU</name>
<organism evidence="2 3">
    <name type="scientific">Halosaccharopolyspora lacisalsi</name>
    <dbReference type="NCBI Taxonomy" id="1000566"/>
    <lineage>
        <taxon>Bacteria</taxon>
        <taxon>Bacillati</taxon>
        <taxon>Actinomycetota</taxon>
        <taxon>Actinomycetes</taxon>
        <taxon>Pseudonocardiales</taxon>
        <taxon>Pseudonocardiaceae</taxon>
        <taxon>Halosaccharopolyspora</taxon>
    </lineage>
</organism>
<protein>
    <submittedName>
        <fullName evidence="2">ZIP family zinc transporter</fullName>
    </submittedName>
</protein>
<accession>A0A839E0F6</accession>
<feature type="transmembrane region" description="Helical" evidence="1">
    <location>
        <begin position="244"/>
        <end position="265"/>
    </location>
</feature>
<keyword evidence="1" id="KW-0472">Membrane</keyword>
<dbReference type="EMBL" id="JACGWZ010000002">
    <property type="protein sequence ID" value="MBA8824458.1"/>
    <property type="molecule type" value="Genomic_DNA"/>
</dbReference>
<keyword evidence="3" id="KW-1185">Reference proteome</keyword>
<reference evidence="2 3" key="1">
    <citation type="submission" date="2020-07" db="EMBL/GenBank/DDBJ databases">
        <title>Sequencing the genomes of 1000 actinobacteria strains.</title>
        <authorList>
            <person name="Klenk H.-P."/>
        </authorList>
    </citation>
    <scope>NUCLEOTIDE SEQUENCE [LARGE SCALE GENOMIC DNA]</scope>
    <source>
        <strain evidence="2 3">DSM 45975</strain>
    </source>
</reference>
<evidence type="ECO:0000256" key="1">
    <source>
        <dbReference type="SAM" id="Phobius"/>
    </source>
</evidence>
<feature type="transmembrane region" description="Helical" evidence="1">
    <location>
        <begin position="15"/>
        <end position="33"/>
    </location>
</feature>
<feature type="transmembrane region" description="Helical" evidence="1">
    <location>
        <begin position="69"/>
        <end position="91"/>
    </location>
</feature>